<evidence type="ECO:0000313" key="2">
    <source>
        <dbReference type="EMBL" id="KAK8095480.1"/>
    </source>
</evidence>
<proteinExistence type="predicted"/>
<feature type="region of interest" description="Disordered" evidence="1">
    <location>
        <begin position="1"/>
        <end position="20"/>
    </location>
</feature>
<reference evidence="2 3" key="1">
    <citation type="submission" date="2023-01" db="EMBL/GenBank/DDBJ databases">
        <title>Analysis of 21 Apiospora genomes using comparative genomics revels a genus with tremendous synthesis potential of carbohydrate active enzymes and secondary metabolites.</title>
        <authorList>
            <person name="Sorensen T."/>
        </authorList>
    </citation>
    <scope>NUCLEOTIDE SEQUENCE [LARGE SCALE GENOMIC DNA]</scope>
    <source>
        <strain evidence="2 3">CBS 117206</strain>
    </source>
</reference>
<organism evidence="2 3">
    <name type="scientific">Apiospora kogelbergensis</name>
    <dbReference type="NCBI Taxonomy" id="1337665"/>
    <lineage>
        <taxon>Eukaryota</taxon>
        <taxon>Fungi</taxon>
        <taxon>Dikarya</taxon>
        <taxon>Ascomycota</taxon>
        <taxon>Pezizomycotina</taxon>
        <taxon>Sordariomycetes</taxon>
        <taxon>Xylariomycetidae</taxon>
        <taxon>Amphisphaeriales</taxon>
        <taxon>Apiosporaceae</taxon>
        <taxon>Apiospora</taxon>
    </lineage>
</organism>
<dbReference type="AlphaFoldDB" id="A0AAW0QEK2"/>
<gene>
    <name evidence="2" type="ORF">PG999_013502</name>
</gene>
<dbReference type="Proteomes" id="UP001392437">
    <property type="component" value="Unassembled WGS sequence"/>
</dbReference>
<sequence length="272" mass="30262">MPSATHTEMHLLASGKKRRLDDSAEVQMPFYRNSTDGFIATLDKNDELPLFQQANPNRGFSISRKMIPLPSNKRARVTHDGEEGLHALSKNPSSYDGCLNIHERLQQEHHQQFSHAHPTYAHQALTKPVVSRTNSSALLSPCHICHRKPTKKSDLDSFADCEGCGQRTCYICMRSCRDWTFALNPARSIPRNEDQGYSASFIMQDVGDENDQQPERSPASGEPKDRRETSGRDMDGWVGNGHRSTVCSRCCVERGSEGDVVCLGCLSGLEGA</sequence>
<protein>
    <submittedName>
        <fullName evidence="2">Uncharacterized protein</fullName>
    </submittedName>
</protein>
<evidence type="ECO:0000313" key="3">
    <source>
        <dbReference type="Proteomes" id="UP001392437"/>
    </source>
</evidence>
<feature type="compositionally biased region" description="Basic and acidic residues" evidence="1">
    <location>
        <begin position="222"/>
        <end position="235"/>
    </location>
</feature>
<name>A0AAW0QEK2_9PEZI</name>
<feature type="region of interest" description="Disordered" evidence="1">
    <location>
        <begin position="208"/>
        <end position="237"/>
    </location>
</feature>
<dbReference type="EMBL" id="JAQQWP010000011">
    <property type="protein sequence ID" value="KAK8095480.1"/>
    <property type="molecule type" value="Genomic_DNA"/>
</dbReference>
<evidence type="ECO:0000256" key="1">
    <source>
        <dbReference type="SAM" id="MobiDB-lite"/>
    </source>
</evidence>
<comment type="caution">
    <text evidence="2">The sequence shown here is derived from an EMBL/GenBank/DDBJ whole genome shotgun (WGS) entry which is preliminary data.</text>
</comment>
<accession>A0AAW0QEK2</accession>
<keyword evidence="3" id="KW-1185">Reference proteome</keyword>